<dbReference type="EMBL" id="CAJRGZ010000019">
    <property type="protein sequence ID" value="CAG5158429.1"/>
    <property type="molecule type" value="Genomic_DNA"/>
</dbReference>
<dbReference type="GO" id="GO:0043169">
    <property type="term" value="F:cation binding"/>
    <property type="evidence" value="ECO:0007669"/>
    <property type="project" value="InterPro"/>
</dbReference>
<evidence type="ECO:0000313" key="7">
    <source>
        <dbReference type="EMBL" id="CAG5158429.1"/>
    </source>
</evidence>
<dbReference type="GO" id="GO:0003844">
    <property type="term" value="F:1,4-alpha-glucan branching enzyme activity"/>
    <property type="evidence" value="ECO:0007669"/>
    <property type="project" value="UniProtKB-EC"/>
</dbReference>
<dbReference type="Proteomes" id="UP000676310">
    <property type="component" value="Unassembled WGS sequence"/>
</dbReference>
<feature type="active site" description="Proton donor" evidence="5">
    <location>
        <position position="518"/>
    </location>
</feature>
<dbReference type="UniPathway" id="UPA00164"/>
<comment type="caution">
    <text evidence="7">The sequence shown here is derived from an EMBL/GenBank/DDBJ whole genome shotgun (WGS) entry which is preliminary data.</text>
</comment>
<protein>
    <recommendedName>
        <fullName evidence="3">1,4-alpha-glucan branching enzyme</fullName>
        <ecNumber evidence="3">2.4.1.18</ecNumber>
    </recommendedName>
</protein>
<keyword evidence="8" id="KW-1185">Reference proteome</keyword>
<dbReference type="PIRSF" id="PIRSF000463">
    <property type="entry name" value="GlgB"/>
    <property type="match status" value="1"/>
</dbReference>
<evidence type="ECO:0000259" key="6">
    <source>
        <dbReference type="SMART" id="SM00642"/>
    </source>
</evidence>
<evidence type="ECO:0000256" key="1">
    <source>
        <dbReference type="ARBA" id="ARBA00000826"/>
    </source>
</evidence>
<evidence type="ECO:0000256" key="4">
    <source>
        <dbReference type="ARBA" id="ARBA00022679"/>
    </source>
</evidence>
<dbReference type="EC" id="2.4.1.18" evidence="3"/>
<sequence>MVSVSVTFEYVTGLKRSIFQNPRLKGSWDSNGRYSEQWTESPMATIVGPDGCPVFTTSVSLDLADVGTTFRWGVVLDGNGLSNFWGVPTEVKDVNSAERYLKFQIQGPNTEAPIQQVERYYLTYCRRLGANRRIPTGVGDHLLHFAVWAPNAQAVSVVFGYLNQGHIDDQGIGINNACPEVVLTRSRDGVWEGSPEHPYNTFQGLPYMYKVRNKQGELVYRTDIFSRSQIGKGDQEPPHWDGSVETLDGLLSCSVVIDPDVIREEFESTAPNLIAAEEFWATEFSHGRAVPTNLNDLVIYELHIGSLGFGRATSGDLSDAIEFLHHLRTLGVNAVELMPMAEFEGKVGWGYGNTHHLCVESSAGGRDKYRHFVRECHRNGIAVIQDVCYNHYAQKATRAEWTYDSTLAEDNIYYWYEGRSSQYSDSSGGYIDNGSSGYTPRFWNENVRQQFISSAAFLIEEMHVDGLRVDLTDAIHRDNKLHADGREIGHANVFGQKFLRQWSRTLYMIKPSVMLIAEDHTRWDAVTKLPAQDGLGFQARWEVEFYHSLIGDSNHSAGRPRLLLNAGFGGNNALEFDKFSETLYNTQYRRVVFPESHDEAGNAEGTARTILVAVNHAPVFGPTRTVAEARCRLCYGLSLLSAATPMFFMGEEVGAQQPYKYEGFIHHREDIIELRDGIGASMFHFYRDLISLRKRLASIRSHNIDVLHQSNSNRVIAFKRWSGNEEVIVVGSLNNSAFSNGYTVWKDATAIPNGTWKEVFNSDSAFYGGQNIGNYGQAIQVTTNRLNVVLPANSFVVFVKQ</sequence>
<dbReference type="InterPro" id="IPR017853">
    <property type="entry name" value="GH"/>
</dbReference>
<evidence type="ECO:0000256" key="3">
    <source>
        <dbReference type="ARBA" id="ARBA00012541"/>
    </source>
</evidence>
<dbReference type="SUPFAM" id="SSF51445">
    <property type="entry name" value="(Trans)glycosidases"/>
    <property type="match status" value="1"/>
</dbReference>
<dbReference type="InterPro" id="IPR014756">
    <property type="entry name" value="Ig_E-set"/>
</dbReference>
<dbReference type="Pfam" id="PF00128">
    <property type="entry name" value="Alpha-amylase"/>
    <property type="match status" value="1"/>
</dbReference>
<proteinExistence type="inferred from homology"/>
<dbReference type="Gene3D" id="3.20.20.80">
    <property type="entry name" value="Glycosidases"/>
    <property type="match status" value="1"/>
</dbReference>
<dbReference type="Pfam" id="PF02806">
    <property type="entry name" value="Alpha-amylase_C"/>
    <property type="match status" value="1"/>
</dbReference>
<feature type="domain" description="Glycosyl hydrolase family 13 catalytic" evidence="6">
    <location>
        <begin position="303"/>
        <end position="693"/>
    </location>
</feature>
<gene>
    <name evidence="7" type="ORF">ALTATR162_LOCUS5075</name>
</gene>
<dbReference type="Gene3D" id="2.60.40.10">
    <property type="entry name" value="Immunoglobulins"/>
    <property type="match status" value="1"/>
</dbReference>
<dbReference type="InterPro" id="IPR013780">
    <property type="entry name" value="Glyco_hydro_b"/>
</dbReference>
<feature type="active site" description="Nucleophile" evidence="5">
    <location>
        <position position="470"/>
    </location>
</feature>
<dbReference type="OrthoDB" id="3869972at2759"/>
<dbReference type="RefSeq" id="XP_043168627.1">
    <property type="nucleotide sequence ID" value="XM_043312692.1"/>
</dbReference>
<dbReference type="SMART" id="SM00642">
    <property type="entry name" value="Aamy"/>
    <property type="match status" value="1"/>
</dbReference>
<evidence type="ECO:0000256" key="5">
    <source>
        <dbReference type="PIRSR" id="PIRSR000463-1"/>
    </source>
</evidence>
<dbReference type="CDD" id="cd11325">
    <property type="entry name" value="AmyAc_GTHase"/>
    <property type="match status" value="1"/>
</dbReference>
<comment type="catalytic activity">
    <reaction evidence="1">
        <text>Transfers a segment of a (1-&gt;4)-alpha-D-glucan chain to a primary hydroxy group in a similar glucan chain.</text>
        <dbReference type="EC" id="2.4.1.18"/>
    </reaction>
</comment>
<accession>A0A8J2N1E4</accession>
<dbReference type="GeneID" id="67016813"/>
<dbReference type="InterPro" id="IPR013783">
    <property type="entry name" value="Ig-like_fold"/>
</dbReference>
<dbReference type="GO" id="GO:0005978">
    <property type="term" value="P:glycogen biosynthetic process"/>
    <property type="evidence" value="ECO:0007669"/>
    <property type="project" value="UniProtKB-UniPathway"/>
</dbReference>
<keyword evidence="4" id="KW-0808">Transferase</keyword>
<evidence type="ECO:0000256" key="2">
    <source>
        <dbReference type="ARBA" id="ARBA00009000"/>
    </source>
</evidence>
<dbReference type="InterPro" id="IPR006047">
    <property type="entry name" value="GH13_cat_dom"/>
</dbReference>
<organism evidence="7 8">
    <name type="scientific">Alternaria atra</name>
    <dbReference type="NCBI Taxonomy" id="119953"/>
    <lineage>
        <taxon>Eukaryota</taxon>
        <taxon>Fungi</taxon>
        <taxon>Dikarya</taxon>
        <taxon>Ascomycota</taxon>
        <taxon>Pezizomycotina</taxon>
        <taxon>Dothideomycetes</taxon>
        <taxon>Pleosporomycetidae</taxon>
        <taxon>Pleosporales</taxon>
        <taxon>Pleosporineae</taxon>
        <taxon>Pleosporaceae</taxon>
        <taxon>Alternaria</taxon>
        <taxon>Alternaria sect. Ulocladioides</taxon>
    </lineage>
</organism>
<name>A0A8J2N1E4_9PLEO</name>
<dbReference type="InterPro" id="IPR037439">
    <property type="entry name" value="Branching_enzy"/>
</dbReference>
<reference evidence="7" key="1">
    <citation type="submission" date="2021-05" db="EMBL/GenBank/DDBJ databases">
        <authorList>
            <person name="Stam R."/>
        </authorList>
    </citation>
    <scope>NUCLEOTIDE SEQUENCE</scope>
    <source>
        <strain evidence="7">CS162</strain>
    </source>
</reference>
<comment type="similarity">
    <text evidence="2">Belongs to the glycosyl hydrolase 13 family. GlgB subfamily.</text>
</comment>
<dbReference type="InterPro" id="IPR006048">
    <property type="entry name" value="A-amylase/branching_C"/>
</dbReference>
<dbReference type="PANTHER" id="PTHR43651">
    <property type="entry name" value="1,4-ALPHA-GLUCAN-BRANCHING ENZYME"/>
    <property type="match status" value="1"/>
</dbReference>
<dbReference type="PANTHER" id="PTHR43651:SF11">
    <property type="entry name" value="MALTO-OLIGOSYLTREHALOSE TREHALOHYDROLASE"/>
    <property type="match status" value="1"/>
</dbReference>
<dbReference type="AlphaFoldDB" id="A0A8J2N1E4"/>
<dbReference type="SUPFAM" id="SSF81296">
    <property type="entry name" value="E set domains"/>
    <property type="match status" value="1"/>
</dbReference>
<dbReference type="SUPFAM" id="SSF51011">
    <property type="entry name" value="Glycosyl hydrolase domain"/>
    <property type="match status" value="1"/>
</dbReference>
<evidence type="ECO:0000313" key="8">
    <source>
        <dbReference type="Proteomes" id="UP000676310"/>
    </source>
</evidence>
<dbReference type="Gene3D" id="2.60.40.1180">
    <property type="entry name" value="Golgi alpha-mannosidase II"/>
    <property type="match status" value="1"/>
</dbReference>